<dbReference type="InterPro" id="IPR006016">
    <property type="entry name" value="UspA"/>
</dbReference>
<keyword evidence="4" id="KW-1185">Reference proteome</keyword>
<evidence type="ECO:0000256" key="1">
    <source>
        <dbReference type="ARBA" id="ARBA00008791"/>
    </source>
</evidence>
<dbReference type="PRINTS" id="PR01438">
    <property type="entry name" value="UNVRSLSTRESS"/>
</dbReference>
<dbReference type="CDD" id="cd00293">
    <property type="entry name" value="USP-like"/>
    <property type="match status" value="1"/>
</dbReference>
<evidence type="ECO:0000313" key="4">
    <source>
        <dbReference type="Proteomes" id="UP000001933"/>
    </source>
</evidence>
<dbReference type="PANTHER" id="PTHR46268">
    <property type="entry name" value="STRESS RESPONSE PROTEIN NHAX"/>
    <property type="match status" value="1"/>
</dbReference>
<dbReference type="AlphaFoldDB" id="Q2LVB3"/>
<evidence type="ECO:0000313" key="3">
    <source>
        <dbReference type="EMBL" id="ABC78024.1"/>
    </source>
</evidence>
<dbReference type="Gene3D" id="3.40.50.620">
    <property type="entry name" value="HUPs"/>
    <property type="match status" value="1"/>
</dbReference>
<dbReference type="RefSeq" id="WP_011418044.1">
    <property type="nucleotide sequence ID" value="NC_007759.1"/>
</dbReference>
<dbReference type="EMBL" id="CP000252">
    <property type="protein sequence ID" value="ABC78024.1"/>
    <property type="molecule type" value="Genomic_DNA"/>
</dbReference>
<dbReference type="SUPFAM" id="SSF52402">
    <property type="entry name" value="Adenine nucleotide alpha hydrolases-like"/>
    <property type="match status" value="1"/>
</dbReference>
<feature type="domain" description="UspA" evidence="2">
    <location>
        <begin position="1"/>
        <end position="149"/>
    </location>
</feature>
<dbReference type="InterPro" id="IPR006015">
    <property type="entry name" value="Universal_stress_UspA"/>
</dbReference>
<gene>
    <name evidence="3" type="ORF">SYN_00726</name>
</gene>
<dbReference type="Proteomes" id="UP000001933">
    <property type="component" value="Chromosome"/>
</dbReference>
<evidence type="ECO:0000259" key="2">
    <source>
        <dbReference type="Pfam" id="PF00582"/>
    </source>
</evidence>
<dbReference type="eggNOG" id="COG0589">
    <property type="taxonomic scope" value="Bacteria"/>
</dbReference>
<dbReference type="PANTHER" id="PTHR46268:SF6">
    <property type="entry name" value="UNIVERSAL STRESS PROTEIN UP12"/>
    <property type="match status" value="1"/>
</dbReference>
<organism evidence="3 4">
    <name type="scientific">Syntrophus aciditrophicus (strain SB)</name>
    <dbReference type="NCBI Taxonomy" id="56780"/>
    <lineage>
        <taxon>Bacteria</taxon>
        <taxon>Pseudomonadati</taxon>
        <taxon>Thermodesulfobacteriota</taxon>
        <taxon>Syntrophia</taxon>
        <taxon>Syntrophales</taxon>
        <taxon>Syntrophaceae</taxon>
        <taxon>Syntrophus</taxon>
    </lineage>
</organism>
<proteinExistence type="inferred from homology"/>
<dbReference type="KEGG" id="sat:SYN_00726"/>
<dbReference type="InParanoid" id="Q2LVB3"/>
<protein>
    <submittedName>
        <fullName evidence="3">UspA family domain-containing protein</fullName>
    </submittedName>
</protein>
<dbReference type="InterPro" id="IPR014729">
    <property type="entry name" value="Rossmann-like_a/b/a_fold"/>
</dbReference>
<reference evidence="3 4" key="1">
    <citation type="journal article" date="2007" name="Proc. Natl. Acad. Sci. U.S.A.">
        <title>The genome of Syntrophus aciditrophicus: life at the thermodynamic limit of microbial growth.</title>
        <authorList>
            <person name="McInerney M.J."/>
            <person name="Rohlin L."/>
            <person name="Mouttaki H."/>
            <person name="Kim U."/>
            <person name="Krupp R.S."/>
            <person name="Rios-Hernandez L."/>
            <person name="Sieber J."/>
            <person name="Struchtemeyer C.G."/>
            <person name="Bhattacharyya A."/>
            <person name="Campbell J.W."/>
            <person name="Gunsalus R.P."/>
        </authorList>
    </citation>
    <scope>NUCLEOTIDE SEQUENCE [LARGE SCALE GENOMIC DNA]</scope>
    <source>
        <strain evidence="3 4">SB</strain>
    </source>
</reference>
<dbReference type="Pfam" id="PF00582">
    <property type="entry name" value="Usp"/>
    <property type="match status" value="1"/>
</dbReference>
<accession>Q2LVB3</accession>
<comment type="similarity">
    <text evidence="1">Belongs to the universal stress protein A family.</text>
</comment>
<dbReference type="HOGENOM" id="CLU_1651287_0_0_7"/>
<dbReference type="OrthoDB" id="5420527at2"/>
<dbReference type="STRING" id="56780.SYN_00726"/>
<sequence length="160" mass="17881">MKKILVAIDESKNAFKSVDFISRFFSGSEGVQITLFHVLPEFPPSFWDDGHFLNAAEKSARREVIEKWQNNQQLKLESVFKKVTERLENAGLNKNQITTKSVVATLDVVADRILEEARTGGYQMLVMGRHGYSSTRKLTMGSVSNAVLSQDSALAVCIVK</sequence>
<name>Q2LVB3_SYNAS</name>